<keyword evidence="2" id="KW-0472">Membrane</keyword>
<keyword evidence="2" id="KW-0812">Transmembrane</keyword>
<proteinExistence type="predicted"/>
<protein>
    <submittedName>
        <fullName evidence="3">Uncharacterized protein</fullName>
    </submittedName>
</protein>
<keyword evidence="4" id="KW-1185">Reference proteome</keyword>
<keyword evidence="2" id="KW-1133">Transmembrane helix</keyword>
<evidence type="ECO:0000313" key="4">
    <source>
        <dbReference type="Proteomes" id="UP001194746"/>
    </source>
</evidence>
<dbReference type="Pfam" id="PF16015">
    <property type="entry name" value="Promethin"/>
    <property type="match status" value="1"/>
</dbReference>
<feature type="transmembrane region" description="Helical" evidence="2">
    <location>
        <begin position="132"/>
        <end position="153"/>
    </location>
</feature>
<accession>A0AAD4CC10</accession>
<dbReference type="Proteomes" id="UP001194746">
    <property type="component" value="Unassembled WGS sequence"/>
</dbReference>
<feature type="compositionally biased region" description="Polar residues" evidence="1">
    <location>
        <begin position="1"/>
        <end position="18"/>
    </location>
</feature>
<gene>
    <name evidence="3" type="ORF">FE257_003068</name>
</gene>
<evidence type="ECO:0000256" key="2">
    <source>
        <dbReference type="SAM" id="Phobius"/>
    </source>
</evidence>
<feature type="region of interest" description="Disordered" evidence="1">
    <location>
        <begin position="1"/>
        <end position="59"/>
    </location>
</feature>
<evidence type="ECO:0000313" key="3">
    <source>
        <dbReference type="EMBL" id="KAF9883684.1"/>
    </source>
</evidence>
<evidence type="ECO:0000256" key="1">
    <source>
        <dbReference type="SAM" id="MobiDB-lite"/>
    </source>
</evidence>
<reference evidence="3" key="2">
    <citation type="submission" date="2020-02" db="EMBL/GenBank/DDBJ databases">
        <authorList>
            <person name="Gilchrist C.L.M."/>
            <person name="Chooi Y.-H."/>
        </authorList>
    </citation>
    <scope>NUCLEOTIDE SEQUENCE</scope>
    <source>
        <strain evidence="3">MST-FP2251</strain>
    </source>
</reference>
<feature type="transmembrane region" description="Helical" evidence="2">
    <location>
        <begin position="160"/>
        <end position="183"/>
    </location>
</feature>
<organism evidence="3 4">
    <name type="scientific">Aspergillus nanangensis</name>
    <dbReference type="NCBI Taxonomy" id="2582783"/>
    <lineage>
        <taxon>Eukaryota</taxon>
        <taxon>Fungi</taxon>
        <taxon>Dikarya</taxon>
        <taxon>Ascomycota</taxon>
        <taxon>Pezizomycotina</taxon>
        <taxon>Eurotiomycetes</taxon>
        <taxon>Eurotiomycetidae</taxon>
        <taxon>Eurotiales</taxon>
        <taxon>Aspergillaceae</taxon>
        <taxon>Aspergillus</taxon>
        <taxon>Aspergillus subgen. Circumdati</taxon>
    </lineage>
</organism>
<name>A0AAD4CC10_ASPNN</name>
<comment type="caution">
    <text evidence="3">The sequence shown here is derived from an EMBL/GenBank/DDBJ whole genome shotgun (WGS) entry which is preliminary data.</text>
</comment>
<reference evidence="3" key="1">
    <citation type="journal article" date="2019" name="Beilstein J. Org. Chem.">
        <title>Nanangenines: drimane sesquiterpenoids as the dominant metabolite cohort of a novel Australian fungus, Aspergillus nanangensis.</title>
        <authorList>
            <person name="Lacey H.J."/>
            <person name="Gilchrist C.L.M."/>
            <person name="Crombie A."/>
            <person name="Kalaitzis J.A."/>
            <person name="Vuong D."/>
            <person name="Rutledge P.J."/>
            <person name="Turner P."/>
            <person name="Pitt J.I."/>
            <person name="Lacey E."/>
            <person name="Chooi Y.H."/>
            <person name="Piggott A.M."/>
        </authorList>
    </citation>
    <scope>NUCLEOTIDE SEQUENCE</scope>
    <source>
        <strain evidence="3">MST-FP2251</strain>
    </source>
</reference>
<dbReference type="AlphaFoldDB" id="A0AAD4CC10"/>
<dbReference type="EMBL" id="VCAU01000153">
    <property type="protein sequence ID" value="KAF9883684.1"/>
    <property type="molecule type" value="Genomic_DNA"/>
</dbReference>
<sequence length="227" mass="24739">MSLNSVSEGLNSSLSNNDPAGVSTEGIIPPLNGVADDPTNLQMPGDFPTGKTPDDETREFSMPPLSSFPSIISTWIKGAVPTTADLFEIGVKRFALWICPPQQQLAVYEATVSHPIAATFVICQLICCGVPILVFLAGTFLFLAVCILLWAVLSLLILGPVLLVASTTGVYLWTWGWIVYGFIKLTDKLFLGGMLTRLWLSQAEQYGEGLKHAEEKESESERQHHSK</sequence>